<dbReference type="SUPFAM" id="SSF53623">
    <property type="entry name" value="MurD-like peptide ligases, catalytic domain"/>
    <property type="match status" value="1"/>
</dbReference>
<dbReference type="Pfam" id="PF08245">
    <property type="entry name" value="Mur_ligase_M"/>
    <property type="match status" value="1"/>
</dbReference>
<feature type="domain" description="Mur ligase central" evidence="8">
    <location>
        <begin position="108"/>
        <end position="293"/>
    </location>
</feature>
<reference evidence="10" key="1">
    <citation type="journal article" date="2019" name="Int. J. Syst. Evol. Microbiol.">
        <title>The Global Catalogue of Microorganisms (GCM) 10K type strain sequencing project: providing services to taxonomists for standard genome sequencing and annotation.</title>
        <authorList>
            <consortium name="The Broad Institute Genomics Platform"/>
            <consortium name="The Broad Institute Genome Sequencing Center for Infectious Disease"/>
            <person name="Wu L."/>
            <person name="Ma J."/>
        </authorList>
    </citation>
    <scope>NUCLEOTIDE SEQUENCE [LARGE SCALE GENOMIC DNA]</scope>
    <source>
        <strain evidence="10">JCM 17906</strain>
    </source>
</reference>
<comment type="caution">
    <text evidence="9">The sequence shown here is derived from an EMBL/GenBank/DDBJ whole genome shotgun (WGS) entry which is preliminary data.</text>
</comment>
<evidence type="ECO:0000256" key="2">
    <source>
        <dbReference type="ARBA" id="ARBA00022618"/>
    </source>
</evidence>
<organism evidence="9 10">
    <name type="scientific">Pseudonocardia xishanensis</name>
    <dbReference type="NCBI Taxonomy" id="630995"/>
    <lineage>
        <taxon>Bacteria</taxon>
        <taxon>Bacillati</taxon>
        <taxon>Actinomycetota</taxon>
        <taxon>Actinomycetes</taxon>
        <taxon>Pseudonocardiales</taxon>
        <taxon>Pseudonocardiaceae</taxon>
        <taxon>Pseudonocardia</taxon>
    </lineage>
</organism>
<feature type="compositionally biased region" description="Pro residues" evidence="6">
    <location>
        <begin position="297"/>
        <end position="307"/>
    </location>
</feature>
<evidence type="ECO:0000256" key="6">
    <source>
        <dbReference type="SAM" id="MobiDB-lite"/>
    </source>
</evidence>
<evidence type="ECO:0000259" key="8">
    <source>
        <dbReference type="Pfam" id="PF08245"/>
    </source>
</evidence>
<evidence type="ECO:0000313" key="9">
    <source>
        <dbReference type="EMBL" id="GAA4539773.1"/>
    </source>
</evidence>
<accession>A0ABP8RIF2</accession>
<proteinExistence type="predicted"/>
<feature type="compositionally biased region" description="Low complexity" evidence="6">
    <location>
        <begin position="364"/>
        <end position="378"/>
    </location>
</feature>
<evidence type="ECO:0000259" key="7">
    <source>
        <dbReference type="Pfam" id="PF01225"/>
    </source>
</evidence>
<feature type="domain" description="Mur ligase N-terminal catalytic" evidence="7">
    <location>
        <begin position="31"/>
        <end position="73"/>
    </location>
</feature>
<dbReference type="Pfam" id="PF01225">
    <property type="entry name" value="Mur_ligase"/>
    <property type="match status" value="1"/>
</dbReference>
<evidence type="ECO:0000256" key="3">
    <source>
        <dbReference type="ARBA" id="ARBA00022741"/>
    </source>
</evidence>
<sequence length="387" mass="39801">MIPLSLGDIATIVGGTVDGDSSVVVTAPTVLDSRQAGQGALFVAFSGDRVDGHDFAEHAARAGAVAVLGARPMPLPSVVVRDTRAALQALAAYVVSLLRERLTVVGLTGSQGKTSTKDLLAAVLSATGPTIATIGSLNNELGVPLTMLRTDPTTRYLVLEMGARHIGDIAALARLAEPDIAVVLNAGIAHLGEFGSRAAVAQAKSELVQGLAPGRTAVLNADDLRVAAMRTLTDGPVLTFGHAENADVQVTDLRLDRLGRPSFTLRTAHGSATVRLQIVGAHQAVNAAAAAAAGSPPECPSTPPPRHSPPHHCRSGAPSCGTWAPARRCSTTPTTPTLTRPARHWRRLRPSRAPAGSPYSARCSSWATSPTPSITPSASTPPPAPTS</sequence>
<dbReference type="EMBL" id="BAABGT010000016">
    <property type="protein sequence ID" value="GAA4539773.1"/>
    <property type="molecule type" value="Genomic_DNA"/>
</dbReference>
<evidence type="ECO:0000313" key="10">
    <source>
        <dbReference type="Proteomes" id="UP001501598"/>
    </source>
</evidence>
<keyword evidence="5" id="KW-0131">Cell cycle</keyword>
<keyword evidence="2" id="KW-0132">Cell division</keyword>
<keyword evidence="4" id="KW-0067">ATP-binding</keyword>
<evidence type="ECO:0000256" key="1">
    <source>
        <dbReference type="ARBA" id="ARBA00022598"/>
    </source>
</evidence>
<dbReference type="PANTHER" id="PTHR43024">
    <property type="entry name" value="UDP-N-ACETYLMURAMOYL-TRIPEPTIDE--D-ALANYL-D-ALANINE LIGASE"/>
    <property type="match status" value="1"/>
</dbReference>
<dbReference type="Gene3D" id="3.40.1390.10">
    <property type="entry name" value="MurE/MurF, N-terminal domain"/>
    <property type="match status" value="1"/>
</dbReference>
<protein>
    <recommendedName>
        <fullName evidence="11">UDP-N-acetylmuramoyl-tripeptide--D-alanyl-D-alanine ligase</fullName>
    </recommendedName>
</protein>
<gene>
    <name evidence="9" type="ORF">GCM10023175_11630</name>
</gene>
<keyword evidence="3" id="KW-0547">Nucleotide-binding</keyword>
<dbReference type="InterPro" id="IPR013221">
    <property type="entry name" value="Mur_ligase_cen"/>
</dbReference>
<keyword evidence="10" id="KW-1185">Reference proteome</keyword>
<dbReference type="Proteomes" id="UP001501598">
    <property type="component" value="Unassembled WGS sequence"/>
</dbReference>
<feature type="region of interest" description="Disordered" evidence="6">
    <location>
        <begin position="293"/>
        <end position="387"/>
    </location>
</feature>
<feature type="compositionally biased region" description="Basic residues" evidence="6">
    <location>
        <begin position="341"/>
        <end position="350"/>
    </location>
</feature>
<feature type="compositionally biased region" description="Low complexity" evidence="6">
    <location>
        <begin position="324"/>
        <end position="340"/>
    </location>
</feature>
<dbReference type="PANTHER" id="PTHR43024:SF1">
    <property type="entry name" value="UDP-N-ACETYLMURAMOYL-TRIPEPTIDE--D-ALANYL-D-ALANINE LIGASE"/>
    <property type="match status" value="1"/>
</dbReference>
<evidence type="ECO:0000256" key="5">
    <source>
        <dbReference type="ARBA" id="ARBA00023306"/>
    </source>
</evidence>
<evidence type="ECO:0000256" key="4">
    <source>
        <dbReference type="ARBA" id="ARBA00022840"/>
    </source>
</evidence>
<dbReference type="InterPro" id="IPR051046">
    <property type="entry name" value="MurCDEF_CellWall_CoF430Synth"/>
</dbReference>
<dbReference type="SUPFAM" id="SSF63418">
    <property type="entry name" value="MurE/MurF N-terminal domain"/>
    <property type="match status" value="1"/>
</dbReference>
<dbReference type="InterPro" id="IPR036565">
    <property type="entry name" value="Mur-like_cat_sf"/>
</dbReference>
<dbReference type="InterPro" id="IPR000713">
    <property type="entry name" value="Mur_ligase_N"/>
</dbReference>
<dbReference type="InterPro" id="IPR035911">
    <property type="entry name" value="MurE/MurF_N"/>
</dbReference>
<evidence type="ECO:0008006" key="11">
    <source>
        <dbReference type="Google" id="ProtNLM"/>
    </source>
</evidence>
<dbReference type="Gene3D" id="3.40.1190.10">
    <property type="entry name" value="Mur-like, catalytic domain"/>
    <property type="match status" value="1"/>
</dbReference>
<keyword evidence="1" id="KW-0436">Ligase</keyword>
<name>A0ABP8RIF2_9PSEU</name>